<evidence type="ECO:0000313" key="4">
    <source>
        <dbReference type="EMBL" id="CAG5124956.1"/>
    </source>
</evidence>
<evidence type="ECO:0008006" key="6">
    <source>
        <dbReference type="Google" id="ProtNLM"/>
    </source>
</evidence>
<sequence length="113" mass="12613">LSCYHCNSFKDPDCSGTSLDKFKAACPANSVGCRKIQYKMELPGTSSVEERIVRQCSKSRRDADCISVYGTNGKRYKQFTCECNGDYCNQSTRSRPLALLVCVIAMVTLFMLV</sequence>
<keyword evidence="5" id="KW-1185">Reference proteome</keyword>
<dbReference type="SUPFAM" id="SSF57302">
    <property type="entry name" value="Snake toxin-like"/>
    <property type="match status" value="1"/>
</dbReference>
<organism evidence="4 5">
    <name type="scientific">Candidula unifasciata</name>
    <dbReference type="NCBI Taxonomy" id="100452"/>
    <lineage>
        <taxon>Eukaryota</taxon>
        <taxon>Metazoa</taxon>
        <taxon>Spiralia</taxon>
        <taxon>Lophotrochozoa</taxon>
        <taxon>Mollusca</taxon>
        <taxon>Gastropoda</taxon>
        <taxon>Heterobranchia</taxon>
        <taxon>Euthyneura</taxon>
        <taxon>Panpulmonata</taxon>
        <taxon>Eupulmonata</taxon>
        <taxon>Stylommatophora</taxon>
        <taxon>Helicina</taxon>
        <taxon>Helicoidea</taxon>
        <taxon>Geomitridae</taxon>
        <taxon>Candidula</taxon>
    </lineage>
</organism>
<evidence type="ECO:0000256" key="3">
    <source>
        <dbReference type="SAM" id="Phobius"/>
    </source>
</evidence>
<dbReference type="OrthoDB" id="6039841at2759"/>
<dbReference type="EMBL" id="CAJHNH020001917">
    <property type="protein sequence ID" value="CAG5124956.1"/>
    <property type="molecule type" value="Genomic_DNA"/>
</dbReference>
<dbReference type="CDD" id="cd00117">
    <property type="entry name" value="TFP"/>
    <property type="match status" value="1"/>
</dbReference>
<dbReference type="PANTHER" id="PTHR33562:SF2">
    <property type="entry name" value="PROTEIN QUIVER"/>
    <property type="match status" value="1"/>
</dbReference>
<dbReference type="Proteomes" id="UP000678393">
    <property type="component" value="Unassembled WGS sequence"/>
</dbReference>
<reference evidence="4" key="1">
    <citation type="submission" date="2021-04" db="EMBL/GenBank/DDBJ databases">
        <authorList>
            <consortium name="Molecular Ecology Group"/>
        </authorList>
    </citation>
    <scope>NUCLEOTIDE SEQUENCE</scope>
</reference>
<gene>
    <name evidence="4" type="ORF">CUNI_LOCUS10514</name>
</gene>
<feature type="non-terminal residue" evidence="4">
    <location>
        <position position="113"/>
    </location>
</feature>
<evidence type="ECO:0000313" key="5">
    <source>
        <dbReference type="Proteomes" id="UP000678393"/>
    </source>
</evidence>
<keyword evidence="3" id="KW-1133">Transmembrane helix</keyword>
<proteinExistence type="predicted"/>
<keyword evidence="2" id="KW-0325">Glycoprotein</keyword>
<dbReference type="AlphaFoldDB" id="A0A8S3ZD21"/>
<dbReference type="GO" id="GO:0030431">
    <property type="term" value="P:sleep"/>
    <property type="evidence" value="ECO:0007669"/>
    <property type="project" value="InterPro"/>
</dbReference>
<dbReference type="GO" id="GO:0032222">
    <property type="term" value="P:regulation of synaptic transmission, cholinergic"/>
    <property type="evidence" value="ECO:0007669"/>
    <property type="project" value="InterPro"/>
</dbReference>
<dbReference type="InterPro" id="IPR031424">
    <property type="entry name" value="QVR-like"/>
</dbReference>
<protein>
    <recommendedName>
        <fullName evidence="6">Protein sleepless</fullName>
    </recommendedName>
</protein>
<dbReference type="InterPro" id="IPR045860">
    <property type="entry name" value="Snake_toxin-like_sf"/>
</dbReference>
<dbReference type="InterPro" id="IPR050975">
    <property type="entry name" value="Sleep_regulator"/>
</dbReference>
<keyword evidence="3" id="KW-0812">Transmembrane</keyword>
<keyword evidence="3" id="KW-0472">Membrane</keyword>
<comment type="caution">
    <text evidence="4">The sequence shown here is derived from an EMBL/GenBank/DDBJ whole genome shotgun (WGS) entry which is preliminary data.</text>
</comment>
<keyword evidence="1" id="KW-0732">Signal</keyword>
<feature type="transmembrane region" description="Helical" evidence="3">
    <location>
        <begin position="96"/>
        <end position="112"/>
    </location>
</feature>
<dbReference type="Pfam" id="PF17064">
    <property type="entry name" value="QVR"/>
    <property type="match status" value="1"/>
</dbReference>
<evidence type="ECO:0000256" key="1">
    <source>
        <dbReference type="ARBA" id="ARBA00022729"/>
    </source>
</evidence>
<name>A0A8S3ZD21_9EUPU</name>
<accession>A0A8S3ZD21</accession>
<dbReference type="PANTHER" id="PTHR33562">
    <property type="entry name" value="ATILLA, ISOFORM B-RELATED-RELATED"/>
    <property type="match status" value="1"/>
</dbReference>
<evidence type="ECO:0000256" key="2">
    <source>
        <dbReference type="ARBA" id="ARBA00023180"/>
    </source>
</evidence>